<dbReference type="EMBL" id="LT629710">
    <property type="protein sequence ID" value="SDP40006.1"/>
    <property type="molecule type" value="Genomic_DNA"/>
</dbReference>
<reference evidence="2 3" key="1">
    <citation type="submission" date="2016-10" db="EMBL/GenBank/DDBJ databases">
        <authorList>
            <person name="de Groot N.N."/>
        </authorList>
    </citation>
    <scope>NUCLEOTIDE SEQUENCE [LARGE SCALE GENOMIC DNA]</scope>
    <source>
        <strain evidence="3">P4-7,KCTC 19426,CECT 7604</strain>
    </source>
</reference>
<accession>A0A1H0SFR5</accession>
<keyword evidence="2" id="KW-0378">Hydrolase</keyword>
<name>A0A1H0SFR5_9ACTN</name>
<comment type="similarity">
    <text evidence="1">Belongs to the peptidase S58 family.</text>
</comment>
<proteinExistence type="inferred from homology"/>
<sequence length="347" mass="34586">MEYPAGPTNSLLDVAGLRVGQFDRRDDGHLTGTTVVLAPDGGMTAGVDVRGGAPGTRETDLLHPTATAQRIHAVVLTGGSAYGLAAADGVATTLGAAGVGVELPGIEGVVPIVPAAVIFDLGRGGRFDARPGPEFGRRATSAAGGKVQMGCVGAGLGAVTAGIKGGLGTASATLPDGTVVAALVVTNAVGSPIDPRTGELLGARLLLAADGPTLRRPSEGDRDAIAAVIAAAGPELRTPSITDTTIGVVATSASLTKAQCAKMAATAHDGLARALNPVHTQFDGDTLFAASLPDGPVPDPIGFHHILCAAADVVTRALVRGLLTADTVQTPAGMWRSYRDLVPSAVM</sequence>
<dbReference type="PANTHER" id="PTHR36512">
    <property type="entry name" value="D-AMINOPEPTIDASE"/>
    <property type="match status" value="1"/>
</dbReference>
<dbReference type="STRING" id="1090615.SAMN04515671_4055"/>
<dbReference type="InterPro" id="IPR016117">
    <property type="entry name" value="ArgJ-like_dom_sf"/>
</dbReference>
<dbReference type="RefSeq" id="WP_090479649.1">
    <property type="nucleotide sequence ID" value="NZ_LT629710.1"/>
</dbReference>
<dbReference type="SUPFAM" id="SSF56266">
    <property type="entry name" value="DmpA/ArgJ-like"/>
    <property type="match status" value="1"/>
</dbReference>
<dbReference type="PANTHER" id="PTHR36512:SF3">
    <property type="entry name" value="BLR5678 PROTEIN"/>
    <property type="match status" value="1"/>
</dbReference>
<evidence type="ECO:0000256" key="1">
    <source>
        <dbReference type="ARBA" id="ARBA00007068"/>
    </source>
</evidence>
<dbReference type="InterPro" id="IPR005321">
    <property type="entry name" value="Peptidase_S58_DmpA"/>
</dbReference>
<dbReference type="Gene3D" id="3.60.70.12">
    <property type="entry name" value="L-amino peptidase D-ALA esterase/amidase"/>
    <property type="match status" value="1"/>
</dbReference>
<gene>
    <name evidence="2" type="ORF">SAMN04515671_4055</name>
</gene>
<keyword evidence="2" id="KW-0645">Protease</keyword>
<dbReference type="AlphaFoldDB" id="A0A1H0SFR5"/>
<dbReference type="CDD" id="cd02252">
    <property type="entry name" value="nylC_like"/>
    <property type="match status" value="1"/>
</dbReference>
<evidence type="ECO:0000313" key="3">
    <source>
        <dbReference type="Proteomes" id="UP000198741"/>
    </source>
</evidence>
<dbReference type="Proteomes" id="UP000198741">
    <property type="component" value="Chromosome I"/>
</dbReference>
<evidence type="ECO:0000313" key="2">
    <source>
        <dbReference type="EMBL" id="SDP40006.1"/>
    </source>
</evidence>
<dbReference type="GO" id="GO:0004177">
    <property type="term" value="F:aminopeptidase activity"/>
    <property type="evidence" value="ECO:0007669"/>
    <property type="project" value="UniProtKB-KW"/>
</dbReference>
<dbReference type="OrthoDB" id="9808347at2"/>
<keyword evidence="3" id="KW-1185">Reference proteome</keyword>
<dbReference type="Pfam" id="PF03576">
    <property type="entry name" value="Peptidase_S58"/>
    <property type="match status" value="1"/>
</dbReference>
<organism evidence="2 3">
    <name type="scientific">Nakamurella panacisegetis</name>
    <dbReference type="NCBI Taxonomy" id="1090615"/>
    <lineage>
        <taxon>Bacteria</taxon>
        <taxon>Bacillati</taxon>
        <taxon>Actinomycetota</taxon>
        <taxon>Actinomycetes</taxon>
        <taxon>Nakamurellales</taxon>
        <taxon>Nakamurellaceae</taxon>
        <taxon>Nakamurella</taxon>
    </lineage>
</organism>
<keyword evidence="2" id="KW-0031">Aminopeptidase</keyword>
<protein>
    <submittedName>
        <fullName evidence="2">L-aminopeptidase/D-esterase</fullName>
    </submittedName>
</protein>